<evidence type="ECO:0000313" key="1">
    <source>
        <dbReference type="Proteomes" id="UP000887580"/>
    </source>
</evidence>
<organism evidence="1 2">
    <name type="scientific">Panagrolaimus sp. PS1159</name>
    <dbReference type="NCBI Taxonomy" id="55785"/>
    <lineage>
        <taxon>Eukaryota</taxon>
        <taxon>Metazoa</taxon>
        <taxon>Ecdysozoa</taxon>
        <taxon>Nematoda</taxon>
        <taxon>Chromadorea</taxon>
        <taxon>Rhabditida</taxon>
        <taxon>Tylenchina</taxon>
        <taxon>Panagrolaimomorpha</taxon>
        <taxon>Panagrolaimoidea</taxon>
        <taxon>Panagrolaimidae</taxon>
        <taxon>Panagrolaimus</taxon>
    </lineage>
</organism>
<proteinExistence type="predicted"/>
<dbReference type="Proteomes" id="UP000887580">
    <property type="component" value="Unplaced"/>
</dbReference>
<name>A0AC35GKW1_9BILA</name>
<protein>
    <submittedName>
        <fullName evidence="2">Uncharacterized protein</fullName>
    </submittedName>
</protein>
<accession>A0AC35GKW1</accession>
<evidence type="ECO:0000313" key="2">
    <source>
        <dbReference type="WBParaSite" id="PS1159_v2.g6132.t1"/>
    </source>
</evidence>
<sequence>MEKFEYGYHCFKIENPKLNFEITKISYTSYFGEECDITNRYDKSKKTFVTITSPNLFTYTFYISANIQLKPDHFAIYQLRIPGDEFKNLKLYNFIKAEIVLPNHDNSKFTYYVKKISPSKVELLIQNRYGWNSRQKRQF</sequence>
<dbReference type="WBParaSite" id="PS1159_v2.g6132.t1">
    <property type="protein sequence ID" value="PS1159_v2.g6132.t1"/>
    <property type="gene ID" value="PS1159_v2.g6132"/>
</dbReference>
<reference evidence="2" key="1">
    <citation type="submission" date="2022-11" db="UniProtKB">
        <authorList>
            <consortium name="WormBaseParasite"/>
        </authorList>
    </citation>
    <scope>IDENTIFICATION</scope>
</reference>